<evidence type="ECO:0000313" key="4">
    <source>
        <dbReference type="Proteomes" id="UP001642487"/>
    </source>
</evidence>
<dbReference type="SUPFAM" id="SSF51735">
    <property type="entry name" value="NAD(P)-binding Rossmann-fold domains"/>
    <property type="match status" value="1"/>
</dbReference>
<feature type="transmembrane region" description="Helical" evidence="2">
    <location>
        <begin position="26"/>
        <end position="46"/>
    </location>
</feature>
<dbReference type="InterPro" id="IPR036291">
    <property type="entry name" value="NAD(P)-bd_dom_sf"/>
</dbReference>
<keyword evidence="2" id="KW-0472">Membrane</keyword>
<keyword evidence="2" id="KW-1133">Transmembrane helix</keyword>
<accession>A0ABP0XTF8</accession>
<organism evidence="3 4">
    <name type="scientific">Citrullus colocynthis</name>
    <name type="common">colocynth</name>
    <dbReference type="NCBI Taxonomy" id="252529"/>
    <lineage>
        <taxon>Eukaryota</taxon>
        <taxon>Viridiplantae</taxon>
        <taxon>Streptophyta</taxon>
        <taxon>Embryophyta</taxon>
        <taxon>Tracheophyta</taxon>
        <taxon>Spermatophyta</taxon>
        <taxon>Magnoliopsida</taxon>
        <taxon>eudicotyledons</taxon>
        <taxon>Gunneridae</taxon>
        <taxon>Pentapetalae</taxon>
        <taxon>rosids</taxon>
        <taxon>fabids</taxon>
        <taxon>Cucurbitales</taxon>
        <taxon>Cucurbitaceae</taxon>
        <taxon>Benincaseae</taxon>
        <taxon>Citrullus</taxon>
    </lineage>
</organism>
<gene>
    <name evidence="3" type="ORF">CITCOLO1_LOCUS1821</name>
</gene>
<sequence>MATNVRGVVSTIEHAGRITVERTIRGSIICIVSVAAVITGTIPLAYTSSKHAILGVVRSSCGELRAYGIRVNCVVTARGDNAVVGLSGFEIERERG</sequence>
<evidence type="ECO:0000313" key="3">
    <source>
        <dbReference type="EMBL" id="CAK9310206.1"/>
    </source>
</evidence>
<protein>
    <submittedName>
        <fullName evidence="3">Uncharacterized protein</fullName>
    </submittedName>
</protein>
<evidence type="ECO:0000256" key="2">
    <source>
        <dbReference type="SAM" id="Phobius"/>
    </source>
</evidence>
<keyword evidence="4" id="KW-1185">Reference proteome</keyword>
<dbReference type="Proteomes" id="UP001642487">
    <property type="component" value="Chromosome 1"/>
</dbReference>
<dbReference type="PANTHER" id="PTHR42820">
    <property type="entry name" value="SHORT-CHAIN DEHYDROGENASE REDUCTASE"/>
    <property type="match status" value="1"/>
</dbReference>
<name>A0ABP0XTF8_9ROSI</name>
<dbReference type="InterPro" id="IPR002347">
    <property type="entry name" value="SDR_fam"/>
</dbReference>
<proteinExistence type="inferred from homology"/>
<reference evidence="3 4" key="1">
    <citation type="submission" date="2024-03" db="EMBL/GenBank/DDBJ databases">
        <authorList>
            <person name="Gkanogiannis A."/>
            <person name="Becerra Lopez-Lavalle L."/>
        </authorList>
    </citation>
    <scope>NUCLEOTIDE SEQUENCE [LARGE SCALE GENOMIC DNA]</scope>
</reference>
<dbReference type="EMBL" id="OZ021735">
    <property type="protein sequence ID" value="CAK9310206.1"/>
    <property type="molecule type" value="Genomic_DNA"/>
</dbReference>
<evidence type="ECO:0000256" key="1">
    <source>
        <dbReference type="ARBA" id="ARBA00006484"/>
    </source>
</evidence>
<keyword evidence="2" id="KW-0812">Transmembrane</keyword>
<dbReference type="Gene3D" id="3.40.50.720">
    <property type="entry name" value="NAD(P)-binding Rossmann-like Domain"/>
    <property type="match status" value="1"/>
</dbReference>
<dbReference type="PRINTS" id="PR00081">
    <property type="entry name" value="GDHRDH"/>
</dbReference>
<comment type="similarity">
    <text evidence="1">Belongs to the short-chain dehydrogenases/reductases (SDR) family.</text>
</comment>
<dbReference type="Pfam" id="PF13561">
    <property type="entry name" value="adh_short_C2"/>
    <property type="match status" value="1"/>
</dbReference>
<dbReference type="PANTHER" id="PTHR42820:SF16">
    <property type="entry name" value="SHORT-CHAIN DEHYDROGENASE REDUCTASE 3B"/>
    <property type="match status" value="1"/>
</dbReference>